<evidence type="ECO:0000256" key="1">
    <source>
        <dbReference type="ARBA" id="ARBA00001974"/>
    </source>
</evidence>
<protein>
    <recommendedName>
        <fullName evidence="14">Acyl-CoA dehydrogenase</fullName>
    </recommendedName>
</protein>
<name>A0AAN7SWK9_9EURO</name>
<reference evidence="12 13" key="1">
    <citation type="submission" date="2023-08" db="EMBL/GenBank/DDBJ databases">
        <title>Black Yeasts Isolated from many extreme environments.</title>
        <authorList>
            <person name="Coleine C."/>
            <person name="Stajich J.E."/>
            <person name="Selbmann L."/>
        </authorList>
    </citation>
    <scope>NUCLEOTIDE SEQUENCE [LARGE SCALE GENOMIC DNA]</scope>
    <source>
        <strain evidence="12 13">CCFEE 5910</strain>
    </source>
</reference>
<dbReference type="InterPro" id="IPR006091">
    <property type="entry name" value="Acyl-CoA_Oxase/DH_mid-dom"/>
</dbReference>
<evidence type="ECO:0000256" key="6">
    <source>
        <dbReference type="ARBA" id="ARBA00023002"/>
    </source>
</evidence>
<dbReference type="Pfam" id="PF00441">
    <property type="entry name" value="Acyl-CoA_dh_1"/>
    <property type="match status" value="1"/>
</dbReference>
<keyword evidence="13" id="KW-1185">Reference proteome</keyword>
<evidence type="ECO:0000313" key="13">
    <source>
        <dbReference type="Proteomes" id="UP001309876"/>
    </source>
</evidence>
<evidence type="ECO:0000256" key="8">
    <source>
        <dbReference type="SAM" id="MobiDB-lite"/>
    </source>
</evidence>
<proteinExistence type="inferred from homology"/>
<dbReference type="SUPFAM" id="SSF47203">
    <property type="entry name" value="Acyl-CoA dehydrogenase C-terminal domain-like"/>
    <property type="match status" value="1"/>
</dbReference>
<evidence type="ECO:0000256" key="5">
    <source>
        <dbReference type="ARBA" id="ARBA00022827"/>
    </source>
</evidence>
<dbReference type="GO" id="GO:0005737">
    <property type="term" value="C:cytoplasm"/>
    <property type="evidence" value="ECO:0007669"/>
    <property type="project" value="TreeGrafter"/>
</dbReference>
<dbReference type="Proteomes" id="UP001309876">
    <property type="component" value="Unassembled WGS sequence"/>
</dbReference>
<organism evidence="12 13">
    <name type="scientific">Lithohypha guttulata</name>
    <dbReference type="NCBI Taxonomy" id="1690604"/>
    <lineage>
        <taxon>Eukaryota</taxon>
        <taxon>Fungi</taxon>
        <taxon>Dikarya</taxon>
        <taxon>Ascomycota</taxon>
        <taxon>Pezizomycotina</taxon>
        <taxon>Eurotiomycetes</taxon>
        <taxon>Chaetothyriomycetidae</taxon>
        <taxon>Chaetothyriales</taxon>
        <taxon>Trichomeriaceae</taxon>
        <taxon>Lithohypha</taxon>
    </lineage>
</organism>
<dbReference type="InterPro" id="IPR046373">
    <property type="entry name" value="Acyl-CoA_Oxase/DH_mid-dom_sf"/>
</dbReference>
<comment type="similarity">
    <text evidence="2 7">Belongs to the acyl-CoA dehydrogenase family.</text>
</comment>
<accession>A0AAN7SWK9</accession>
<dbReference type="GO" id="GO:0003995">
    <property type="term" value="F:acyl-CoA dehydrogenase activity"/>
    <property type="evidence" value="ECO:0007669"/>
    <property type="project" value="TreeGrafter"/>
</dbReference>
<dbReference type="PANTHER" id="PTHR48083:SF13">
    <property type="entry name" value="ACYL-COA DEHYDROGENASE FAMILY MEMBER 11"/>
    <property type="match status" value="1"/>
</dbReference>
<dbReference type="InterPro" id="IPR009100">
    <property type="entry name" value="AcylCoA_DH/oxidase_NM_dom_sf"/>
</dbReference>
<dbReference type="InterPro" id="IPR009075">
    <property type="entry name" value="AcylCo_DH/oxidase_C"/>
</dbReference>
<comment type="caution">
    <text evidence="12">The sequence shown here is derived from an EMBL/GenBank/DDBJ whole genome shotgun (WGS) entry which is preliminary data.</text>
</comment>
<feature type="domain" description="Acyl-CoA dehydrogenase/oxidase N-terminal" evidence="11">
    <location>
        <begin position="33"/>
        <end position="166"/>
    </location>
</feature>
<dbReference type="SUPFAM" id="SSF56645">
    <property type="entry name" value="Acyl-CoA dehydrogenase NM domain-like"/>
    <property type="match status" value="1"/>
</dbReference>
<dbReference type="InterPro" id="IPR050741">
    <property type="entry name" value="Acyl-CoA_dehydrogenase"/>
</dbReference>
<evidence type="ECO:0000256" key="2">
    <source>
        <dbReference type="ARBA" id="ARBA00009347"/>
    </source>
</evidence>
<dbReference type="GO" id="GO:0033539">
    <property type="term" value="P:fatty acid beta-oxidation using acyl-CoA dehydrogenase"/>
    <property type="evidence" value="ECO:0007669"/>
    <property type="project" value="TreeGrafter"/>
</dbReference>
<dbReference type="InterPro" id="IPR037069">
    <property type="entry name" value="AcylCoA_DH/ox_N_sf"/>
</dbReference>
<comment type="subunit">
    <text evidence="3">Homodimer.</text>
</comment>
<dbReference type="AlphaFoldDB" id="A0AAN7SWK9"/>
<dbReference type="Gene3D" id="1.10.540.10">
    <property type="entry name" value="Acyl-CoA dehydrogenase/oxidase, N-terminal domain"/>
    <property type="match status" value="1"/>
</dbReference>
<evidence type="ECO:0008006" key="14">
    <source>
        <dbReference type="Google" id="ProtNLM"/>
    </source>
</evidence>
<feature type="domain" description="Acyl-CoA oxidase/dehydrogenase middle" evidence="10">
    <location>
        <begin position="171"/>
        <end position="274"/>
    </location>
</feature>
<keyword evidence="6 7" id="KW-0560">Oxidoreductase</keyword>
<dbReference type="PANTHER" id="PTHR48083">
    <property type="entry name" value="MEDIUM-CHAIN SPECIFIC ACYL-COA DEHYDROGENASE, MITOCHONDRIAL-RELATED"/>
    <property type="match status" value="1"/>
</dbReference>
<keyword evidence="4 7" id="KW-0285">Flavoprotein</keyword>
<evidence type="ECO:0000256" key="3">
    <source>
        <dbReference type="ARBA" id="ARBA00011738"/>
    </source>
</evidence>
<dbReference type="Gene3D" id="1.20.140.10">
    <property type="entry name" value="Butyryl-CoA Dehydrogenase, subunit A, domain 3"/>
    <property type="match status" value="1"/>
</dbReference>
<keyword evidence="5 7" id="KW-0274">FAD</keyword>
<comment type="cofactor">
    <cofactor evidence="1 7">
        <name>FAD</name>
        <dbReference type="ChEBI" id="CHEBI:57692"/>
    </cofactor>
</comment>
<dbReference type="Pfam" id="PF02771">
    <property type="entry name" value="Acyl-CoA_dh_N"/>
    <property type="match status" value="1"/>
</dbReference>
<evidence type="ECO:0000259" key="9">
    <source>
        <dbReference type="Pfam" id="PF00441"/>
    </source>
</evidence>
<dbReference type="Gene3D" id="2.40.110.10">
    <property type="entry name" value="Butyryl-CoA Dehydrogenase, subunit A, domain 2"/>
    <property type="match status" value="1"/>
</dbReference>
<gene>
    <name evidence="12" type="ORF">LTR05_006853</name>
</gene>
<feature type="domain" description="Acyl-CoA dehydrogenase/oxidase C-terminal" evidence="9">
    <location>
        <begin position="286"/>
        <end position="437"/>
    </location>
</feature>
<dbReference type="Pfam" id="PF02770">
    <property type="entry name" value="Acyl-CoA_dh_M"/>
    <property type="match status" value="1"/>
</dbReference>
<dbReference type="InterPro" id="IPR036250">
    <property type="entry name" value="AcylCo_DH-like_C"/>
</dbReference>
<evidence type="ECO:0000313" key="12">
    <source>
        <dbReference type="EMBL" id="KAK5082971.1"/>
    </source>
</evidence>
<evidence type="ECO:0000256" key="4">
    <source>
        <dbReference type="ARBA" id="ARBA00022630"/>
    </source>
</evidence>
<dbReference type="InterPro" id="IPR013786">
    <property type="entry name" value="AcylCoA_DH/ox_N"/>
</dbReference>
<evidence type="ECO:0000256" key="7">
    <source>
        <dbReference type="RuleBase" id="RU362125"/>
    </source>
</evidence>
<evidence type="ECO:0000259" key="10">
    <source>
        <dbReference type="Pfam" id="PF02770"/>
    </source>
</evidence>
<dbReference type="EMBL" id="JAVRRJ010000007">
    <property type="protein sequence ID" value="KAK5082971.1"/>
    <property type="molecule type" value="Genomic_DNA"/>
</dbReference>
<sequence>MSNAPPLPTAGGKPRQPASKRIPIMAEPFVSERARKALDIVEKFVEEECIPADAVYSMQMGTGDGRWDGHPSVLDGLKKRARELGIWNMFLPKNHYSNLSEYDPTKSAGGFTNLEYGLMAELLGRSRMASEATNCAAPDTGNMEVIARYGTHEQKAKWLRPLLAGEIRSGFLMTEPDKASSDGSNISLNIRKEGNELVLNGSKWWSSGAGDDRCKIYIVMGRDDDADDSVDKYKRQSMVLVPSDAKGLVCHRMLSVYGYDDAPHGHGHISFNNVRVPSSNLILGHGRGNEIMQGRLGPGRIHHAMRSIGAAEVALEWMIARLNDERKVPFGKPLREHGVLIEWVARSRLEIDAARLVVLNASVKIDAGDAKGALVEIAESKILVPKMALDVIDRAVQAHGAMGVCQDTPLASMWAHIRTLRIADGPDEVHLNQLGRRENRARAAECIGRIEDQKRRAAEMMKQYGVEEKQLGGSKVQGFGSAAKASKL</sequence>
<evidence type="ECO:0000259" key="11">
    <source>
        <dbReference type="Pfam" id="PF02771"/>
    </source>
</evidence>
<dbReference type="GO" id="GO:0050660">
    <property type="term" value="F:flavin adenine dinucleotide binding"/>
    <property type="evidence" value="ECO:0007669"/>
    <property type="project" value="InterPro"/>
</dbReference>
<feature type="region of interest" description="Disordered" evidence="8">
    <location>
        <begin position="1"/>
        <end position="22"/>
    </location>
</feature>